<gene>
    <name evidence="1" type="primary">cas5u6u</name>
    <name evidence="1" type="ORF">G3446_01935</name>
</gene>
<evidence type="ECO:0000313" key="2">
    <source>
        <dbReference type="Proteomes" id="UP000483379"/>
    </source>
</evidence>
<keyword evidence="2" id="KW-1185">Reference proteome</keyword>
<name>A0A6M0JU92_9GAMM</name>
<protein>
    <submittedName>
        <fullName evidence="1">Type I-U CRISPR-associated protein Cas5/Cas6</fullName>
    </submittedName>
</protein>
<dbReference type="AlphaFoldDB" id="A0A6M0JU92"/>
<comment type="caution">
    <text evidence="1">The sequence shown here is derived from an EMBL/GenBank/DDBJ whole genome shotgun (WGS) entry which is preliminary data.</text>
</comment>
<evidence type="ECO:0000313" key="1">
    <source>
        <dbReference type="EMBL" id="NEV60664.1"/>
    </source>
</evidence>
<dbReference type="InterPro" id="IPR019089">
    <property type="entry name" value="Cas_GSU0054"/>
</dbReference>
<dbReference type="EMBL" id="JAAIJQ010000003">
    <property type="protein sequence ID" value="NEV60664.1"/>
    <property type="molecule type" value="Genomic_DNA"/>
</dbReference>
<reference evidence="1 2" key="1">
    <citation type="submission" date="2020-02" db="EMBL/GenBank/DDBJ databases">
        <title>Genome sequences of Thiorhodococcus mannitoliphagus and Thiorhodococcus minor, purple sulfur photosynthetic bacteria in the gammaproteobacterial family, Chromatiaceae.</title>
        <authorList>
            <person name="Aviles F.A."/>
            <person name="Meyer T.E."/>
            <person name="Kyndt J.A."/>
        </authorList>
    </citation>
    <scope>NUCLEOTIDE SEQUENCE [LARGE SCALE GENOMIC DNA]</scope>
    <source>
        <strain evidence="1 2">DSM 11518</strain>
    </source>
</reference>
<proteinExistence type="predicted"/>
<dbReference type="RefSeq" id="WP_164450708.1">
    <property type="nucleotide sequence ID" value="NZ_JAAIJQ010000003.1"/>
</dbReference>
<accession>A0A6M0JU92</accession>
<dbReference type="NCBIfam" id="TIGR02165">
    <property type="entry name" value="cas5_6_GSU0054"/>
    <property type="match status" value="1"/>
</dbReference>
<dbReference type="Pfam" id="PF09609">
    <property type="entry name" value="Cas_GSU0054"/>
    <property type="match status" value="2"/>
</dbReference>
<organism evidence="1 2">
    <name type="scientific">Thiorhodococcus minor</name>
    <dbReference type="NCBI Taxonomy" id="57489"/>
    <lineage>
        <taxon>Bacteria</taxon>
        <taxon>Pseudomonadati</taxon>
        <taxon>Pseudomonadota</taxon>
        <taxon>Gammaproteobacteria</taxon>
        <taxon>Chromatiales</taxon>
        <taxon>Chromatiaceae</taxon>
        <taxon>Thiorhodococcus</taxon>
    </lineage>
</organism>
<sequence length="558" mass="61780">MLALGIHYLNGWAMAAAGGASKSHAEWPPHPDRVFMAMAAAWLETGRDPDEGAALEWLESLEPPGISATDAEVRTAGSDWRLPVSYVPVNDVRVSKKAPAVSSLGKLQDAGLSTLPEHRPRQARHFPVAVPHEPIVHLVWPDADAVQHRKALQRLARKVTNIGHSASLAQMWLEQEPVEARWTPTDSIAQHRLRIPSAGRLRYLVERCNRDAAVAYADLRARVQSAKGRQKKTLQTDLETRFGTSAPVSLRPEPGLWQGYAKAHPEGAADLPRGLFDPRLVVLTLRGHRLPLPAALKLTNAARCTLLKAVAELNGQSQTAVCEGGTDQAAALVRAFDYPEWLSGHRLDGRASSQPHIAFAPLPFVDAKHADGRIMGLALILPRRIPAGEVGRWLEPWLRDDSGLPRDIRLFDGQWVETRTTLETREDVPWNLRPETWTAPGRGATRWASVTPVVLDRHFKGADKWRKAAESIKDACRRIDLPPPDHVELRPTSWVRGVPRANEFPYLSRKSDGGRMHHAHAVLQFDQPVVGPVLIGAGRFRGYGLCRPLRDRDSQSTE</sequence>
<dbReference type="Proteomes" id="UP000483379">
    <property type="component" value="Unassembled WGS sequence"/>
</dbReference>